<dbReference type="Proteomes" id="UP000054314">
    <property type="component" value="Unassembled WGS sequence"/>
</dbReference>
<dbReference type="AlphaFoldDB" id="A0A0A0C356"/>
<evidence type="ECO:0000313" key="1">
    <source>
        <dbReference type="EMBL" id="KGM13759.1"/>
    </source>
</evidence>
<dbReference type="InterPro" id="IPR029058">
    <property type="entry name" value="AB_hydrolase_fold"/>
</dbReference>
<evidence type="ECO:0008006" key="3">
    <source>
        <dbReference type="Google" id="ProtNLM"/>
    </source>
</evidence>
<dbReference type="Gene3D" id="3.40.50.1820">
    <property type="entry name" value="alpha/beta hydrolase"/>
    <property type="match status" value="1"/>
</dbReference>
<keyword evidence="2" id="KW-1185">Reference proteome</keyword>
<gene>
    <name evidence="1" type="ORF">N869_10450</name>
</gene>
<organism evidence="1 2">
    <name type="scientific">Cellulomonas bogoriensis 69B4 = DSM 16987</name>
    <dbReference type="NCBI Taxonomy" id="1386082"/>
    <lineage>
        <taxon>Bacteria</taxon>
        <taxon>Bacillati</taxon>
        <taxon>Actinomycetota</taxon>
        <taxon>Actinomycetes</taxon>
        <taxon>Micrococcales</taxon>
        <taxon>Cellulomonadaceae</taxon>
        <taxon>Cellulomonas</taxon>
    </lineage>
</organism>
<name>A0A0A0C356_9CELL</name>
<accession>A0A0A0C356</accession>
<reference evidence="1 2" key="1">
    <citation type="submission" date="2013-08" db="EMBL/GenBank/DDBJ databases">
        <title>Genome sequencing of Cellulomonas bogoriensis 69B4.</title>
        <authorList>
            <person name="Chen F."/>
            <person name="Li Y."/>
            <person name="Wang G."/>
        </authorList>
    </citation>
    <scope>NUCLEOTIDE SEQUENCE [LARGE SCALE GENOMIC DNA]</scope>
    <source>
        <strain evidence="1 2">69B4</strain>
    </source>
</reference>
<sequence length="64" mass="7158">MLGGTEDILSGVEPVRALATALGAELRLLDDCGHYPWVEQPDLFRLNVARRLTQLDPWTPVRQS</sequence>
<dbReference type="RefSeq" id="WP_035058408.1">
    <property type="nucleotide sequence ID" value="NZ_AXCZ01000026.1"/>
</dbReference>
<evidence type="ECO:0000313" key="2">
    <source>
        <dbReference type="Proteomes" id="UP000054314"/>
    </source>
</evidence>
<protein>
    <recommendedName>
        <fullName evidence="3">Alpha/beta hydrolase</fullName>
    </recommendedName>
</protein>
<dbReference type="SUPFAM" id="SSF53474">
    <property type="entry name" value="alpha/beta-Hydrolases"/>
    <property type="match status" value="1"/>
</dbReference>
<dbReference type="EMBL" id="AXCZ01000026">
    <property type="protein sequence ID" value="KGM13759.1"/>
    <property type="molecule type" value="Genomic_DNA"/>
</dbReference>
<comment type="caution">
    <text evidence="1">The sequence shown here is derived from an EMBL/GenBank/DDBJ whole genome shotgun (WGS) entry which is preliminary data.</text>
</comment>
<proteinExistence type="predicted"/>